<feature type="compositionally biased region" description="Basic and acidic residues" evidence="2">
    <location>
        <begin position="9"/>
        <end position="19"/>
    </location>
</feature>
<dbReference type="Gene3D" id="3.30.760.10">
    <property type="entry name" value="RNA Cap, Translation Initiation Factor Eif4e"/>
    <property type="match status" value="4"/>
</dbReference>
<dbReference type="PANTHER" id="PTHR31977">
    <property type="entry name" value="UPF0696 PROTEIN C11ORF68"/>
    <property type="match status" value="1"/>
</dbReference>
<dbReference type="OrthoDB" id="10067381at2759"/>
<dbReference type="GeneID" id="105441971"/>
<accession>A0A7M7T1H5</accession>
<dbReference type="EnsemblMetazoa" id="XM_030991036">
    <property type="protein sequence ID" value="XP_030846896"/>
    <property type="gene ID" value="LOC105441971"/>
</dbReference>
<feature type="region of interest" description="Disordered" evidence="2">
    <location>
        <begin position="1"/>
        <end position="44"/>
    </location>
</feature>
<dbReference type="Pfam" id="PF08939">
    <property type="entry name" value="Bles03"/>
    <property type="match status" value="3"/>
</dbReference>
<comment type="similarity">
    <text evidence="1">Belongs to the UPF0696 family.</text>
</comment>
<dbReference type="KEGG" id="spu:105441971"/>
<evidence type="ECO:0000256" key="1">
    <source>
        <dbReference type="ARBA" id="ARBA00010568"/>
    </source>
</evidence>
<dbReference type="InterPro" id="IPR023398">
    <property type="entry name" value="TIF_eIF4e-like"/>
</dbReference>
<protein>
    <submittedName>
        <fullName evidence="3">Uncharacterized protein</fullName>
    </submittedName>
</protein>
<feature type="region of interest" description="Disordered" evidence="2">
    <location>
        <begin position="529"/>
        <end position="570"/>
    </location>
</feature>
<name>A0A7M7T1H5_STRPU</name>
<dbReference type="InterPro" id="IPR015034">
    <property type="entry name" value="Bles03"/>
</dbReference>
<feature type="compositionally biased region" description="Acidic residues" evidence="2">
    <location>
        <begin position="20"/>
        <end position="44"/>
    </location>
</feature>
<evidence type="ECO:0000313" key="3">
    <source>
        <dbReference type="EnsemblMetazoa" id="XP_030846896"/>
    </source>
</evidence>
<dbReference type="AlphaFoldDB" id="A0A7M7T1H5"/>
<proteinExistence type="inferred from homology"/>
<keyword evidence="4" id="KW-1185">Reference proteome</keyword>
<dbReference type="Proteomes" id="UP000007110">
    <property type="component" value="Unassembled WGS sequence"/>
</dbReference>
<dbReference type="SUPFAM" id="SSF55418">
    <property type="entry name" value="eIF4e-like"/>
    <property type="match status" value="3"/>
</dbReference>
<evidence type="ECO:0000313" key="4">
    <source>
        <dbReference type="Proteomes" id="UP000007110"/>
    </source>
</evidence>
<dbReference type="RefSeq" id="XP_030846896.1">
    <property type="nucleotide sequence ID" value="XM_030991036.1"/>
</dbReference>
<feature type="compositionally biased region" description="Basic and acidic residues" evidence="2">
    <location>
        <begin position="532"/>
        <end position="564"/>
    </location>
</feature>
<dbReference type="InParanoid" id="A0A7M7T1H5"/>
<dbReference type="PANTHER" id="PTHR31977:SF1">
    <property type="entry name" value="UPF0696 PROTEIN C11ORF68"/>
    <property type="match status" value="1"/>
</dbReference>
<reference evidence="3" key="2">
    <citation type="submission" date="2021-01" db="UniProtKB">
        <authorList>
            <consortium name="EnsemblMetazoa"/>
        </authorList>
    </citation>
    <scope>IDENTIFICATION</scope>
</reference>
<reference evidence="4" key="1">
    <citation type="submission" date="2015-02" db="EMBL/GenBank/DDBJ databases">
        <title>Genome sequencing for Strongylocentrotus purpuratus.</title>
        <authorList>
            <person name="Murali S."/>
            <person name="Liu Y."/>
            <person name="Vee V."/>
            <person name="English A."/>
            <person name="Wang M."/>
            <person name="Skinner E."/>
            <person name="Han Y."/>
            <person name="Muzny D.M."/>
            <person name="Worley K.C."/>
            <person name="Gibbs R.A."/>
        </authorList>
    </citation>
    <scope>NUCLEOTIDE SEQUENCE</scope>
</reference>
<evidence type="ECO:0000256" key="2">
    <source>
        <dbReference type="SAM" id="MobiDB-lite"/>
    </source>
</evidence>
<sequence length="713" mass="80995">MAQEEETRDLDLPVEKLDREDGEGEEDASDESYSDSEAAYDSDGQDIGDGLLIYDCPPSQDTEHMWQWHFPQEFIPDGCVDYDDHYSGSGKWMLFYPVSEIDEKWEMANDLFDTGELRGVEGMKVSTAKVNPKSSDNATAVLIMYCGPWTDELLMRKIGRNLALKTKYESKTGCMMYKTDDQTRGGTRATGQAVNHVYQMQVPRPVEGTASSAMPELLPSKDTRDFWQWHFPACSPSGCAEEYDFSKSGRWMMFYSLAEIDEKWQVMKGLLDSNELDGVRGLKVSTASSLPVNRRGNRSAVIMVYCGPWDDEDLVLRVGTNLVQKTSYTNESGTLRYKTDIVGNGRTSSGQFIPRYKQVLPVSRPSMGANYSQSVVAELPPSKDMRSYWQWHPKYQDRRFTNYDSSLKGKWMLFYPSSDIDGMWQLIKDLFDAGELHGVSGAKVSTAKSCGGHPGKNSGVIMVYCGPCDDAELMLKIGENIALKTTYEDRSGIMRYKVDTPRDGRRLTDHSSPSYWVQVPKPQAMWTSTWDTAEHPPSRDTAEHPPSRNMAEHLPSRDTAECRPSRNTLECPPSKDKINYWQWHRKPVDGIEYDPSTSGKWMLFYPTSEIDDRWHLVKSLFDAGELHGIGELNVSTAKGNAGHRDSGVINVYCGPYDDGELMMRIGKNLARKMQYKNRKGVMLYKTEGQQMKQGRAMGQEWDHLYEISLPWRY</sequence>
<organism evidence="3 4">
    <name type="scientific">Strongylocentrotus purpuratus</name>
    <name type="common">Purple sea urchin</name>
    <dbReference type="NCBI Taxonomy" id="7668"/>
    <lineage>
        <taxon>Eukaryota</taxon>
        <taxon>Metazoa</taxon>
        <taxon>Echinodermata</taxon>
        <taxon>Eleutherozoa</taxon>
        <taxon>Echinozoa</taxon>
        <taxon>Echinoidea</taxon>
        <taxon>Euechinoidea</taxon>
        <taxon>Echinacea</taxon>
        <taxon>Camarodonta</taxon>
        <taxon>Echinidea</taxon>
        <taxon>Strongylocentrotidae</taxon>
        <taxon>Strongylocentrotus</taxon>
    </lineage>
</organism>